<feature type="region of interest" description="Disordered" evidence="6">
    <location>
        <begin position="241"/>
        <end position="277"/>
    </location>
</feature>
<keyword evidence="5" id="KW-0175">Coiled coil</keyword>
<feature type="transmembrane region" description="Helical" evidence="7">
    <location>
        <begin position="456"/>
        <end position="473"/>
    </location>
</feature>
<feature type="coiled-coil region" evidence="5">
    <location>
        <begin position="280"/>
        <end position="307"/>
    </location>
</feature>
<keyword evidence="9" id="KW-1185">Reference proteome</keyword>
<sequence length="544" mass="61266">MTLSKIVDRSLPLANGISYPLLPSTITTLEIEHYDQSVKGALPQSLDRLVLYLNPSNTSVIHLPPHLTHLTLKGCLKQSWTSIFPQPLKSSRDNDNNNSMGLLPLSLTHLSLLVTTRNSRLDERVFPPRLTHLKFGDSFEITQIKTLALPDSLSYLWFGKSFNLPFGKNVLPPHLKFLRLGSEYVNPLQNLPKSIETLLIDLSKHIRKHSFYDVIPLFSNALGTYLGMFLLSLRETKKKSFKMENQNQEGTSQRASEFPPAESFPLSTPAQATNVDSQSLMEKEQNLMRWEQELRERERILQQQHNDQLLHTNAAGGSVAAVPVVHAGDSTYNHNAGTAGMGPHGDVRGPTTYQYEPLGEANYPSFFPVTRFAVEEDIPYANRRLVRLSAVTFAACAVALIWNFGVSIGALTIGAHGNFFVALFYMLAGIPICYFVHRRLYRAARTGEPHAQYNFLAAYMGLLAFNFIFWLGFKKSGMHGLIWMINLFHNDHNAVGALNVISLFFFTVTLILVAGIFFKVLRTTYTKRNTGEHNMSFKSYLKSR</sequence>
<evidence type="ECO:0000256" key="2">
    <source>
        <dbReference type="ARBA" id="ARBA00022692"/>
    </source>
</evidence>
<evidence type="ECO:0000256" key="5">
    <source>
        <dbReference type="SAM" id="Coils"/>
    </source>
</evidence>
<gene>
    <name evidence="8" type="primary">spiA</name>
    <name evidence="8" type="ORF">DFA_02558</name>
</gene>
<evidence type="ECO:0000313" key="8">
    <source>
        <dbReference type="EMBL" id="EGG18819.1"/>
    </source>
</evidence>
<evidence type="ECO:0000256" key="6">
    <source>
        <dbReference type="SAM" id="MobiDB-lite"/>
    </source>
</evidence>
<keyword evidence="3 7" id="KW-1133">Transmembrane helix</keyword>
<dbReference type="RefSeq" id="XP_004357281.1">
    <property type="nucleotide sequence ID" value="XM_004357225.1"/>
</dbReference>
<feature type="transmembrane region" description="Helical" evidence="7">
    <location>
        <begin position="493"/>
        <end position="518"/>
    </location>
</feature>
<evidence type="ECO:0000256" key="3">
    <source>
        <dbReference type="ARBA" id="ARBA00022989"/>
    </source>
</evidence>
<dbReference type="Proteomes" id="UP000007797">
    <property type="component" value="Unassembled WGS sequence"/>
</dbReference>
<dbReference type="STRING" id="1054147.F4PZQ5"/>
<reference evidence="9" key="1">
    <citation type="journal article" date="2011" name="Genome Res.">
        <title>Phylogeny-wide analysis of social amoeba genomes highlights ancient origins for complex intercellular communication.</title>
        <authorList>
            <person name="Heidel A.J."/>
            <person name="Lawal H.M."/>
            <person name="Felder M."/>
            <person name="Schilde C."/>
            <person name="Helps N.R."/>
            <person name="Tunggal B."/>
            <person name="Rivero F."/>
            <person name="John U."/>
            <person name="Schleicher M."/>
            <person name="Eichinger L."/>
            <person name="Platzer M."/>
            <person name="Noegel A.A."/>
            <person name="Schaap P."/>
            <person name="Gloeckner G."/>
        </authorList>
    </citation>
    <scope>NUCLEOTIDE SEQUENCE [LARGE SCALE GENOMIC DNA]</scope>
    <source>
        <strain evidence="9">SH3</strain>
    </source>
</reference>
<comment type="subcellular location">
    <subcellularLocation>
        <location evidence="1">Membrane</location>
        <topology evidence="1">Multi-pass membrane protein</topology>
    </subcellularLocation>
</comment>
<dbReference type="PANTHER" id="PTHR10687:SF2">
    <property type="entry name" value="SECRETORY CARRIER-ASSOCIATED MEMBRANE PROTEIN"/>
    <property type="match status" value="1"/>
</dbReference>
<evidence type="ECO:0000256" key="4">
    <source>
        <dbReference type="ARBA" id="ARBA00023136"/>
    </source>
</evidence>
<dbReference type="OrthoDB" id="242866at2759"/>
<dbReference type="AlphaFoldDB" id="F4PZQ5"/>
<feature type="transmembrane region" description="Helical" evidence="7">
    <location>
        <begin position="419"/>
        <end position="436"/>
    </location>
</feature>
<dbReference type="KEGG" id="dfa:DFA_02558"/>
<protein>
    <submittedName>
        <fullName evidence="8">Spore coat protein</fullName>
    </submittedName>
</protein>
<dbReference type="Pfam" id="PF05725">
    <property type="entry name" value="FNIP"/>
    <property type="match status" value="1"/>
</dbReference>
<name>F4PZQ5_CACFS</name>
<feature type="transmembrane region" description="Helical" evidence="7">
    <location>
        <begin position="214"/>
        <end position="233"/>
    </location>
</feature>
<dbReference type="GO" id="GO:0055038">
    <property type="term" value="C:recycling endosome membrane"/>
    <property type="evidence" value="ECO:0007669"/>
    <property type="project" value="TreeGrafter"/>
</dbReference>
<evidence type="ECO:0000256" key="1">
    <source>
        <dbReference type="ARBA" id="ARBA00004141"/>
    </source>
</evidence>
<evidence type="ECO:0000256" key="7">
    <source>
        <dbReference type="SAM" id="Phobius"/>
    </source>
</evidence>
<dbReference type="Pfam" id="PF04144">
    <property type="entry name" value="SCAMP"/>
    <property type="match status" value="1"/>
</dbReference>
<dbReference type="InterPro" id="IPR007273">
    <property type="entry name" value="SCAMP"/>
</dbReference>
<accession>F4PZQ5</accession>
<dbReference type="PANTHER" id="PTHR10687">
    <property type="entry name" value="SECRETORY CARRIER-ASSOCIATED MEMBRANE PROTEIN SCAMP"/>
    <property type="match status" value="1"/>
</dbReference>
<feature type="compositionally biased region" description="Polar residues" evidence="6">
    <location>
        <begin position="265"/>
        <end position="277"/>
    </location>
</feature>
<proteinExistence type="predicted"/>
<dbReference type="GO" id="GO:0032588">
    <property type="term" value="C:trans-Golgi network membrane"/>
    <property type="evidence" value="ECO:0007669"/>
    <property type="project" value="TreeGrafter"/>
</dbReference>
<organism evidence="8 9">
    <name type="scientific">Cavenderia fasciculata</name>
    <name type="common">Slime mold</name>
    <name type="synonym">Dictyostelium fasciculatum</name>
    <dbReference type="NCBI Taxonomy" id="261658"/>
    <lineage>
        <taxon>Eukaryota</taxon>
        <taxon>Amoebozoa</taxon>
        <taxon>Evosea</taxon>
        <taxon>Eumycetozoa</taxon>
        <taxon>Dictyostelia</taxon>
        <taxon>Acytosteliales</taxon>
        <taxon>Cavenderiaceae</taxon>
        <taxon>Cavenderia</taxon>
    </lineage>
</organism>
<keyword evidence="2 7" id="KW-0812">Transmembrane</keyword>
<keyword evidence="8" id="KW-0167">Capsid protein</keyword>
<feature type="transmembrane region" description="Helical" evidence="7">
    <location>
        <begin position="390"/>
        <end position="413"/>
    </location>
</feature>
<dbReference type="EMBL" id="GL883017">
    <property type="protein sequence ID" value="EGG18819.1"/>
    <property type="molecule type" value="Genomic_DNA"/>
</dbReference>
<evidence type="ECO:0000313" key="9">
    <source>
        <dbReference type="Proteomes" id="UP000007797"/>
    </source>
</evidence>
<keyword evidence="4 7" id="KW-0472">Membrane</keyword>
<dbReference type="InterPro" id="IPR008615">
    <property type="entry name" value="FNIP"/>
</dbReference>
<feature type="compositionally biased region" description="Polar residues" evidence="6">
    <location>
        <begin position="243"/>
        <end position="255"/>
    </location>
</feature>
<dbReference type="GeneID" id="14870828"/>
<dbReference type="GO" id="GO:0015031">
    <property type="term" value="P:protein transport"/>
    <property type="evidence" value="ECO:0007669"/>
    <property type="project" value="InterPro"/>
</dbReference>
<keyword evidence="8" id="KW-0946">Virion</keyword>